<dbReference type="PANTHER" id="PTHR46821">
    <property type="entry name" value="OS07G0586332 PROTEIN"/>
    <property type="match status" value="1"/>
</dbReference>
<evidence type="ECO:0000256" key="10">
    <source>
        <dbReference type="SAM" id="MobiDB-lite"/>
    </source>
</evidence>
<feature type="compositionally biased region" description="Basic and acidic residues" evidence="10">
    <location>
        <begin position="444"/>
        <end position="458"/>
    </location>
</feature>
<dbReference type="GO" id="GO:0005524">
    <property type="term" value="F:ATP binding"/>
    <property type="evidence" value="ECO:0007669"/>
    <property type="project" value="UniProtKB-UniRule"/>
</dbReference>
<evidence type="ECO:0000256" key="2">
    <source>
        <dbReference type="ARBA" id="ARBA00022527"/>
    </source>
</evidence>
<dbReference type="SUPFAM" id="SSF56112">
    <property type="entry name" value="Protein kinase-like (PK-like)"/>
    <property type="match status" value="1"/>
</dbReference>
<dbReference type="InterPro" id="IPR000719">
    <property type="entry name" value="Prot_kinase_dom"/>
</dbReference>
<dbReference type="PANTHER" id="PTHR46821:SF4">
    <property type="entry name" value="OS08G0275200 PROTEIN"/>
    <property type="match status" value="1"/>
</dbReference>
<keyword evidence="11" id="KW-0812">Transmembrane</keyword>
<evidence type="ECO:0000256" key="3">
    <source>
        <dbReference type="ARBA" id="ARBA00022679"/>
    </source>
</evidence>
<keyword evidence="5" id="KW-0418">Kinase</keyword>
<comment type="catalytic activity">
    <reaction evidence="8">
        <text>L-seryl-[protein] + ATP = O-phospho-L-seryl-[protein] + ADP + H(+)</text>
        <dbReference type="Rhea" id="RHEA:17989"/>
        <dbReference type="Rhea" id="RHEA-COMP:9863"/>
        <dbReference type="Rhea" id="RHEA-COMP:11604"/>
        <dbReference type="ChEBI" id="CHEBI:15378"/>
        <dbReference type="ChEBI" id="CHEBI:29999"/>
        <dbReference type="ChEBI" id="CHEBI:30616"/>
        <dbReference type="ChEBI" id="CHEBI:83421"/>
        <dbReference type="ChEBI" id="CHEBI:456216"/>
        <dbReference type="EC" id="2.7.11.1"/>
    </reaction>
</comment>
<feature type="transmembrane region" description="Helical" evidence="11">
    <location>
        <begin position="6"/>
        <end position="27"/>
    </location>
</feature>
<protein>
    <recommendedName>
        <fullName evidence="1">non-specific serine/threonine protein kinase</fullName>
        <ecNumber evidence="1">2.7.11.1</ecNumber>
    </recommendedName>
</protein>
<comment type="caution">
    <text evidence="13">The sequence shown here is derived from an EMBL/GenBank/DDBJ whole genome shotgun (WGS) entry which is preliminary data.</text>
</comment>
<dbReference type="InterPro" id="IPR001245">
    <property type="entry name" value="Ser-Thr/Tyr_kinase_cat_dom"/>
</dbReference>
<dbReference type="Gene3D" id="1.10.510.10">
    <property type="entry name" value="Transferase(Phosphotransferase) domain 1"/>
    <property type="match status" value="2"/>
</dbReference>
<keyword evidence="14" id="KW-1185">Reference proteome</keyword>
<dbReference type="InterPro" id="IPR008271">
    <property type="entry name" value="Ser/Thr_kinase_AS"/>
</dbReference>
<evidence type="ECO:0000313" key="13">
    <source>
        <dbReference type="EMBL" id="KAI5072929.1"/>
    </source>
</evidence>
<comment type="catalytic activity">
    <reaction evidence="7">
        <text>L-threonyl-[protein] + ATP = O-phospho-L-threonyl-[protein] + ADP + H(+)</text>
        <dbReference type="Rhea" id="RHEA:46608"/>
        <dbReference type="Rhea" id="RHEA-COMP:11060"/>
        <dbReference type="Rhea" id="RHEA-COMP:11605"/>
        <dbReference type="ChEBI" id="CHEBI:15378"/>
        <dbReference type="ChEBI" id="CHEBI:30013"/>
        <dbReference type="ChEBI" id="CHEBI:30616"/>
        <dbReference type="ChEBI" id="CHEBI:61977"/>
        <dbReference type="ChEBI" id="CHEBI:456216"/>
        <dbReference type="EC" id="2.7.11.1"/>
    </reaction>
</comment>
<dbReference type="FunFam" id="1.10.510.10:FF:001023">
    <property type="entry name" value="Os07g0541700 protein"/>
    <property type="match status" value="1"/>
</dbReference>
<gene>
    <name evidence="13" type="ORF">GOP47_0013035</name>
</gene>
<feature type="non-terminal residue" evidence="13">
    <location>
        <position position="718"/>
    </location>
</feature>
<organism evidence="13 14">
    <name type="scientific">Adiantum capillus-veneris</name>
    <name type="common">Maidenhair fern</name>
    <dbReference type="NCBI Taxonomy" id="13818"/>
    <lineage>
        <taxon>Eukaryota</taxon>
        <taxon>Viridiplantae</taxon>
        <taxon>Streptophyta</taxon>
        <taxon>Embryophyta</taxon>
        <taxon>Tracheophyta</taxon>
        <taxon>Polypodiopsida</taxon>
        <taxon>Polypodiidae</taxon>
        <taxon>Polypodiales</taxon>
        <taxon>Pteridineae</taxon>
        <taxon>Pteridaceae</taxon>
        <taxon>Vittarioideae</taxon>
        <taxon>Adiantum</taxon>
    </lineage>
</organism>
<feature type="compositionally biased region" description="Basic and acidic residues" evidence="10">
    <location>
        <begin position="422"/>
        <end position="437"/>
    </location>
</feature>
<accession>A0A9D4US90</accession>
<evidence type="ECO:0000259" key="12">
    <source>
        <dbReference type="PROSITE" id="PS50011"/>
    </source>
</evidence>
<evidence type="ECO:0000256" key="6">
    <source>
        <dbReference type="ARBA" id="ARBA00022840"/>
    </source>
</evidence>
<dbReference type="OrthoDB" id="4062651at2759"/>
<keyword evidence="11" id="KW-1133">Transmembrane helix</keyword>
<evidence type="ECO:0000256" key="1">
    <source>
        <dbReference type="ARBA" id="ARBA00012513"/>
    </source>
</evidence>
<feature type="binding site" evidence="9">
    <location>
        <position position="97"/>
    </location>
    <ligand>
        <name>ATP</name>
        <dbReference type="ChEBI" id="CHEBI:30616"/>
    </ligand>
</feature>
<dbReference type="SMART" id="SM00220">
    <property type="entry name" value="S_TKc"/>
    <property type="match status" value="1"/>
</dbReference>
<evidence type="ECO:0000256" key="8">
    <source>
        <dbReference type="ARBA" id="ARBA00048679"/>
    </source>
</evidence>
<evidence type="ECO:0000256" key="9">
    <source>
        <dbReference type="PROSITE-ProRule" id="PRU10141"/>
    </source>
</evidence>
<dbReference type="EMBL" id="JABFUD020000012">
    <property type="protein sequence ID" value="KAI5072929.1"/>
    <property type="molecule type" value="Genomic_DNA"/>
</dbReference>
<keyword evidence="3" id="KW-0808">Transferase</keyword>
<keyword evidence="2" id="KW-0723">Serine/threonine-protein kinase</keyword>
<feature type="region of interest" description="Disordered" evidence="10">
    <location>
        <begin position="400"/>
        <end position="466"/>
    </location>
</feature>
<evidence type="ECO:0000313" key="14">
    <source>
        <dbReference type="Proteomes" id="UP000886520"/>
    </source>
</evidence>
<sequence>TRSSLIISITVVGTALIVLLLLLFWFVRSRRSSRSLDVQKHSPDHNHDSLRKLQKYSYKELKKATNRFDETQKLGKGGYGVVYRGLLRNGEEVAVKKLVLSSLQGEREFQNELSICSRLESRYVVKLLGFATHGEKVRLLVYECMQNRSLQEALLEKHTSVHLNWEKRFGIILDVARALAYLHLECRPPVVHGDVKPSNVLLDGDFRAYLADFGLARMKVEDQRLDHLLEMSKSEAAEMEIGTPESCEISKCKSFEVLSEDRKQSKFLDERVMASLCDQSLPSSYLGSPHSGVRYSSELREVEILGSNSAAPVNYQADQSPTEKVLPAASHSRRTSKQNEDLLNYQAETASMDQAVASLPTRPAAQKSPNKDNWWWKQENSGELKVRDYVMEWMRSELSTDENQREVDSVQHSGQLQATAKVEGRKEATEKRKERQEQRKRRVKAMEEERQKEVDQAKKKERAKARVMGRKGREWWKDEYFAELSRKGVRTDGPCKVANGRGNIPGLLPASIDRFRMRDVTGSGSWRLRGESVGETAASDDLSSTTTSMRGTVCYVAPEFGGVGVLSEASDIYSFGVLLLVIISGRRPIEIMASTNKPTGVVSSVGLSPTVKRFERANLITWARNLSYSGNVFDLVDDRLHGAYPREQAQLCISLALLCIRRLPSARPSIASVVKTLLGEAPLPPLPIEFSPSPPSRLSVHHSPCGAASCLSSSEDIV</sequence>
<dbReference type="PROSITE" id="PS50011">
    <property type="entry name" value="PROTEIN_KINASE_DOM"/>
    <property type="match status" value="1"/>
</dbReference>
<reference evidence="13" key="1">
    <citation type="submission" date="2021-01" db="EMBL/GenBank/DDBJ databases">
        <title>Adiantum capillus-veneris genome.</title>
        <authorList>
            <person name="Fang Y."/>
            <person name="Liao Q."/>
        </authorList>
    </citation>
    <scope>NUCLEOTIDE SEQUENCE</scope>
    <source>
        <strain evidence="13">H3</strain>
        <tissue evidence="13">Leaf</tissue>
    </source>
</reference>
<name>A0A9D4US90_ADICA</name>
<dbReference type="PROSITE" id="PS00107">
    <property type="entry name" value="PROTEIN_KINASE_ATP"/>
    <property type="match status" value="1"/>
</dbReference>
<evidence type="ECO:0000256" key="11">
    <source>
        <dbReference type="SAM" id="Phobius"/>
    </source>
</evidence>
<dbReference type="InterPro" id="IPR017441">
    <property type="entry name" value="Protein_kinase_ATP_BS"/>
</dbReference>
<feature type="domain" description="Protein kinase" evidence="12">
    <location>
        <begin position="68"/>
        <end position="686"/>
    </location>
</feature>
<evidence type="ECO:0000256" key="7">
    <source>
        <dbReference type="ARBA" id="ARBA00047899"/>
    </source>
</evidence>
<dbReference type="GO" id="GO:0004674">
    <property type="term" value="F:protein serine/threonine kinase activity"/>
    <property type="evidence" value="ECO:0007669"/>
    <property type="project" value="UniProtKB-KW"/>
</dbReference>
<dbReference type="AlphaFoldDB" id="A0A9D4US90"/>
<dbReference type="PROSITE" id="PS00108">
    <property type="entry name" value="PROTEIN_KINASE_ST"/>
    <property type="match status" value="1"/>
</dbReference>
<dbReference type="Pfam" id="PF00069">
    <property type="entry name" value="Pkinase"/>
    <property type="match status" value="1"/>
</dbReference>
<dbReference type="InterPro" id="IPR044576">
    <property type="entry name" value="At4g25390-like"/>
</dbReference>
<dbReference type="Gene3D" id="3.30.200.20">
    <property type="entry name" value="Phosphorylase Kinase, domain 1"/>
    <property type="match status" value="1"/>
</dbReference>
<evidence type="ECO:0000256" key="4">
    <source>
        <dbReference type="ARBA" id="ARBA00022741"/>
    </source>
</evidence>
<keyword evidence="11" id="KW-0472">Membrane</keyword>
<dbReference type="Pfam" id="PF07714">
    <property type="entry name" value="PK_Tyr_Ser-Thr"/>
    <property type="match status" value="1"/>
</dbReference>
<evidence type="ECO:0000256" key="5">
    <source>
        <dbReference type="ARBA" id="ARBA00022777"/>
    </source>
</evidence>
<dbReference type="InterPro" id="IPR011009">
    <property type="entry name" value="Kinase-like_dom_sf"/>
</dbReference>
<feature type="region of interest" description="Disordered" evidence="10">
    <location>
        <begin position="313"/>
        <end position="338"/>
    </location>
</feature>
<dbReference type="EC" id="2.7.11.1" evidence="1"/>
<feature type="compositionally biased region" description="Polar residues" evidence="10">
    <location>
        <begin position="313"/>
        <end position="322"/>
    </location>
</feature>
<proteinExistence type="predicted"/>
<dbReference type="Proteomes" id="UP000886520">
    <property type="component" value="Chromosome 12"/>
</dbReference>
<keyword evidence="6 9" id="KW-0067">ATP-binding</keyword>
<keyword evidence="4 9" id="KW-0547">Nucleotide-binding</keyword>